<dbReference type="Pfam" id="PF04397">
    <property type="entry name" value="LytTR"/>
    <property type="match status" value="1"/>
</dbReference>
<keyword evidence="4" id="KW-1185">Reference proteome</keyword>
<evidence type="ECO:0000256" key="1">
    <source>
        <dbReference type="SAM" id="Phobius"/>
    </source>
</evidence>
<dbReference type="RefSeq" id="WP_102756620.1">
    <property type="nucleotide sequence ID" value="NZ_CP025791.1"/>
</dbReference>
<dbReference type="PANTHER" id="PTHR37299:SF1">
    <property type="entry name" value="STAGE 0 SPORULATION PROTEIN A HOMOLOG"/>
    <property type="match status" value="1"/>
</dbReference>
<dbReference type="AlphaFoldDB" id="A0A2K9PT30"/>
<evidence type="ECO:0000313" key="3">
    <source>
        <dbReference type="EMBL" id="AUP79968.1"/>
    </source>
</evidence>
<dbReference type="SMART" id="SM00850">
    <property type="entry name" value="LytTR"/>
    <property type="match status" value="1"/>
</dbReference>
<protein>
    <recommendedName>
        <fullName evidence="2">HTH LytTR-type domain-containing protein</fullName>
    </recommendedName>
</protein>
<dbReference type="Proteomes" id="UP000235826">
    <property type="component" value="Chromosome"/>
</dbReference>
<feature type="domain" description="HTH LytTR-type" evidence="2">
    <location>
        <begin position="140"/>
        <end position="237"/>
    </location>
</feature>
<proteinExistence type="predicted"/>
<accession>A0A2K9PT30</accession>
<keyword evidence="1" id="KW-0812">Transmembrane</keyword>
<feature type="transmembrane region" description="Helical" evidence="1">
    <location>
        <begin position="109"/>
        <end position="126"/>
    </location>
</feature>
<organism evidence="3 4">
    <name type="scientific">Flavivirga eckloniae</name>
    <dbReference type="NCBI Taxonomy" id="1803846"/>
    <lineage>
        <taxon>Bacteria</taxon>
        <taxon>Pseudomonadati</taxon>
        <taxon>Bacteroidota</taxon>
        <taxon>Flavobacteriia</taxon>
        <taxon>Flavobacteriales</taxon>
        <taxon>Flavobacteriaceae</taxon>
        <taxon>Flavivirga</taxon>
    </lineage>
</organism>
<dbReference type="InterPro" id="IPR007492">
    <property type="entry name" value="LytTR_DNA-bd_dom"/>
</dbReference>
<dbReference type="EMBL" id="CP025791">
    <property type="protein sequence ID" value="AUP79968.1"/>
    <property type="molecule type" value="Genomic_DNA"/>
</dbReference>
<dbReference type="InterPro" id="IPR046947">
    <property type="entry name" value="LytR-like"/>
</dbReference>
<keyword evidence="1" id="KW-0472">Membrane</keyword>
<evidence type="ECO:0000259" key="2">
    <source>
        <dbReference type="PROSITE" id="PS50930"/>
    </source>
</evidence>
<dbReference type="GO" id="GO:0003677">
    <property type="term" value="F:DNA binding"/>
    <property type="evidence" value="ECO:0007669"/>
    <property type="project" value="InterPro"/>
</dbReference>
<gene>
    <name evidence="3" type="ORF">C1H87_15160</name>
</gene>
<dbReference type="GO" id="GO:0000156">
    <property type="term" value="F:phosphorelay response regulator activity"/>
    <property type="evidence" value="ECO:0007669"/>
    <property type="project" value="InterPro"/>
</dbReference>
<dbReference type="Gene3D" id="2.40.50.1020">
    <property type="entry name" value="LytTr DNA-binding domain"/>
    <property type="match status" value="1"/>
</dbReference>
<dbReference type="OrthoDB" id="9781059at2"/>
<sequence length="239" mass="28042">MRILLHVLFWIFSSFLIVFFIGKKGSLSFTLAFTGFLLPVVITISYLFNYWLFPQYLFKKQLFKFVLYGLLVVVLSVYLETLIVLWALVNLGNYSFNNMTPASHNIEQLAVALFFVVFLSNLIYLVRRWSVKEKDSETLIQFRSNRETVQLSEKAIDYIESLGDYVKIHSEAKVFTSREKISKLENRLPSNFIRVHRSYLINTSKIESFNNTKIEIQGNKIPISRKYKPEVLEKLKIIK</sequence>
<keyword evidence="1" id="KW-1133">Transmembrane helix</keyword>
<reference evidence="3 4" key="1">
    <citation type="submission" date="2018-01" db="EMBL/GenBank/DDBJ databases">
        <title>Complete genome sequence of Flavivirga eckloniae ECD14 isolated from seaweed Ecklonia cava.</title>
        <authorList>
            <person name="Lee J.H."/>
            <person name="Baik K.S."/>
            <person name="Seong C.N."/>
        </authorList>
    </citation>
    <scope>NUCLEOTIDE SEQUENCE [LARGE SCALE GENOMIC DNA]</scope>
    <source>
        <strain evidence="3 4">ECD14</strain>
    </source>
</reference>
<evidence type="ECO:0000313" key="4">
    <source>
        <dbReference type="Proteomes" id="UP000235826"/>
    </source>
</evidence>
<name>A0A2K9PT30_9FLAO</name>
<feature type="transmembrane region" description="Helical" evidence="1">
    <location>
        <begin position="65"/>
        <end position="89"/>
    </location>
</feature>
<dbReference type="PANTHER" id="PTHR37299">
    <property type="entry name" value="TRANSCRIPTIONAL REGULATOR-RELATED"/>
    <property type="match status" value="1"/>
</dbReference>
<dbReference type="PROSITE" id="PS50930">
    <property type="entry name" value="HTH_LYTTR"/>
    <property type="match status" value="1"/>
</dbReference>
<feature type="transmembrane region" description="Helical" evidence="1">
    <location>
        <begin position="29"/>
        <end position="53"/>
    </location>
</feature>
<dbReference type="KEGG" id="fek:C1H87_15160"/>
<feature type="transmembrane region" description="Helical" evidence="1">
    <location>
        <begin position="7"/>
        <end position="23"/>
    </location>
</feature>